<dbReference type="InterPro" id="IPR002934">
    <property type="entry name" value="Polymerase_NTP_transf_dom"/>
</dbReference>
<evidence type="ECO:0000256" key="3">
    <source>
        <dbReference type="ARBA" id="ARBA00022679"/>
    </source>
</evidence>
<keyword evidence="3 11" id="KW-0808">Transferase</keyword>
<comment type="cofactor">
    <cofactor evidence="1">
        <name>Mg(2+)</name>
        <dbReference type="ChEBI" id="CHEBI:18420"/>
    </cofactor>
</comment>
<proteinExistence type="inferred from homology"/>
<name>A0A2S9T054_9BACT</name>
<feature type="domain" description="Polymerase nucleotidyl transferase" evidence="10">
    <location>
        <begin position="19"/>
        <end position="96"/>
    </location>
</feature>
<dbReference type="GO" id="GO:0016779">
    <property type="term" value="F:nucleotidyltransferase activity"/>
    <property type="evidence" value="ECO:0007669"/>
    <property type="project" value="UniProtKB-KW"/>
</dbReference>
<dbReference type="GO" id="GO:0046872">
    <property type="term" value="F:metal ion binding"/>
    <property type="evidence" value="ECO:0007669"/>
    <property type="project" value="UniProtKB-KW"/>
</dbReference>
<evidence type="ECO:0000313" key="12">
    <source>
        <dbReference type="Proteomes" id="UP000238281"/>
    </source>
</evidence>
<dbReference type="CDD" id="cd05403">
    <property type="entry name" value="NT_KNTase_like"/>
    <property type="match status" value="1"/>
</dbReference>
<evidence type="ECO:0000256" key="8">
    <source>
        <dbReference type="ARBA" id="ARBA00022842"/>
    </source>
</evidence>
<evidence type="ECO:0000256" key="5">
    <source>
        <dbReference type="ARBA" id="ARBA00022723"/>
    </source>
</evidence>
<dbReference type="InterPro" id="IPR043519">
    <property type="entry name" value="NT_sf"/>
</dbReference>
<keyword evidence="8" id="KW-0460">Magnesium</keyword>
<dbReference type="PANTHER" id="PTHR33571:SF14">
    <property type="entry name" value="PROTEIN ADENYLYLTRANSFERASE MJ0435-RELATED"/>
    <property type="match status" value="1"/>
</dbReference>
<sequence>MINSNEIILKLKELRPIYEKEGMKLIGIFGSFAKNSATENSDIDILYELDTKKFYERNEGFKSFLRIKEIKEELKNIFKRDIDLCAKSGLSNTGEKYILGNTIYV</sequence>
<keyword evidence="2" id="KW-1277">Toxin-antitoxin system</keyword>
<dbReference type="InterPro" id="IPR052038">
    <property type="entry name" value="Type-VII_TA_antitoxin"/>
</dbReference>
<evidence type="ECO:0000256" key="4">
    <source>
        <dbReference type="ARBA" id="ARBA00022695"/>
    </source>
</evidence>
<evidence type="ECO:0000259" key="10">
    <source>
        <dbReference type="Pfam" id="PF01909"/>
    </source>
</evidence>
<dbReference type="Gene3D" id="3.30.460.10">
    <property type="entry name" value="Beta Polymerase, domain 2"/>
    <property type="match status" value="1"/>
</dbReference>
<dbReference type="Pfam" id="PF01909">
    <property type="entry name" value="NTP_transf_2"/>
    <property type="match status" value="1"/>
</dbReference>
<dbReference type="Proteomes" id="UP000238281">
    <property type="component" value="Unassembled WGS sequence"/>
</dbReference>
<organism evidence="11 12">
    <name type="scientific">Aliarcobacter cryaerophilus</name>
    <dbReference type="NCBI Taxonomy" id="28198"/>
    <lineage>
        <taxon>Bacteria</taxon>
        <taxon>Pseudomonadati</taxon>
        <taxon>Campylobacterota</taxon>
        <taxon>Epsilonproteobacteria</taxon>
        <taxon>Campylobacterales</taxon>
        <taxon>Arcobacteraceae</taxon>
        <taxon>Aliarcobacter</taxon>
    </lineage>
</organism>
<evidence type="ECO:0000313" key="11">
    <source>
        <dbReference type="EMBL" id="PRM92201.1"/>
    </source>
</evidence>
<reference evidence="11 12" key="1">
    <citation type="submission" date="2017-09" db="EMBL/GenBank/DDBJ databases">
        <title>Reassesment of A. cryaerophilus.</title>
        <authorList>
            <person name="Perez-Cataluna A."/>
            <person name="Collado L."/>
            <person name="Salgado O."/>
            <person name="Lefinanco V."/>
            <person name="Figueras M.J."/>
        </authorList>
    </citation>
    <scope>NUCLEOTIDE SEQUENCE [LARGE SCALE GENOMIC DNA]</scope>
    <source>
        <strain evidence="11 12">LMG 10210</strain>
    </source>
</reference>
<evidence type="ECO:0000256" key="6">
    <source>
        <dbReference type="ARBA" id="ARBA00022741"/>
    </source>
</evidence>
<accession>A0A2S9T054</accession>
<dbReference type="SUPFAM" id="SSF81301">
    <property type="entry name" value="Nucleotidyltransferase"/>
    <property type="match status" value="1"/>
</dbReference>
<evidence type="ECO:0000256" key="2">
    <source>
        <dbReference type="ARBA" id="ARBA00022649"/>
    </source>
</evidence>
<comment type="caution">
    <text evidence="11">The sequence shown here is derived from an EMBL/GenBank/DDBJ whole genome shotgun (WGS) entry which is preliminary data.</text>
</comment>
<keyword evidence="6" id="KW-0547">Nucleotide-binding</keyword>
<protein>
    <submittedName>
        <fullName evidence="11">Nucleotidyltransferase</fullName>
    </submittedName>
</protein>
<keyword evidence="5" id="KW-0479">Metal-binding</keyword>
<keyword evidence="4" id="KW-0548">Nucleotidyltransferase</keyword>
<evidence type="ECO:0000256" key="9">
    <source>
        <dbReference type="ARBA" id="ARBA00038276"/>
    </source>
</evidence>
<dbReference type="AlphaFoldDB" id="A0A2S9T054"/>
<gene>
    <name evidence="11" type="ORF">CJ673_10905</name>
</gene>
<dbReference type="PANTHER" id="PTHR33571">
    <property type="entry name" value="SSL8005 PROTEIN"/>
    <property type="match status" value="1"/>
</dbReference>
<dbReference type="EMBL" id="NXGE01000014">
    <property type="protein sequence ID" value="PRM92201.1"/>
    <property type="molecule type" value="Genomic_DNA"/>
</dbReference>
<evidence type="ECO:0000256" key="7">
    <source>
        <dbReference type="ARBA" id="ARBA00022840"/>
    </source>
</evidence>
<evidence type="ECO:0000256" key="1">
    <source>
        <dbReference type="ARBA" id="ARBA00001946"/>
    </source>
</evidence>
<keyword evidence="7" id="KW-0067">ATP-binding</keyword>
<comment type="similarity">
    <text evidence="9">Belongs to the MntA antitoxin family.</text>
</comment>
<dbReference type="GO" id="GO:0005524">
    <property type="term" value="F:ATP binding"/>
    <property type="evidence" value="ECO:0007669"/>
    <property type="project" value="UniProtKB-KW"/>
</dbReference>
<dbReference type="RefSeq" id="WP_105916183.1">
    <property type="nucleotide sequence ID" value="NZ_NXGE01000014.1"/>
</dbReference>